<feature type="active site" description="Proton acceptor" evidence="2">
    <location>
        <position position="583"/>
    </location>
</feature>
<dbReference type="Gene3D" id="3.50.50.60">
    <property type="entry name" value="FAD/NAD(P)-binding domain"/>
    <property type="match status" value="1"/>
</dbReference>
<dbReference type="Pfam" id="PF05199">
    <property type="entry name" value="GMC_oxred_C"/>
    <property type="match status" value="1"/>
</dbReference>
<organism evidence="5 6">
    <name type="scientific">Viridothelium virens</name>
    <name type="common">Speckled blister lichen</name>
    <name type="synonym">Trypethelium virens</name>
    <dbReference type="NCBI Taxonomy" id="1048519"/>
    <lineage>
        <taxon>Eukaryota</taxon>
        <taxon>Fungi</taxon>
        <taxon>Dikarya</taxon>
        <taxon>Ascomycota</taxon>
        <taxon>Pezizomycotina</taxon>
        <taxon>Dothideomycetes</taxon>
        <taxon>Dothideomycetes incertae sedis</taxon>
        <taxon>Trypetheliales</taxon>
        <taxon>Trypetheliaceae</taxon>
        <taxon>Viridothelium</taxon>
    </lineage>
</organism>
<dbReference type="InterPro" id="IPR000172">
    <property type="entry name" value="GMC_OxRdtase_N"/>
</dbReference>
<proteinExistence type="inferred from homology"/>
<dbReference type="SUPFAM" id="SSF51905">
    <property type="entry name" value="FAD/NAD(P)-binding domain"/>
    <property type="match status" value="1"/>
</dbReference>
<sequence>MWWPFALKYPERQPEDVDANEYDYVIIGGGTAGCALASRLSEDPSVSILLLERGVANNTWISRVPLISSNILNPETGAVNWYSEPMKECDDRKSLIFRGDVLGGSSRVNAMVYTRGSVADYDIWSSMGHPEWSYEKVLPYFKKAEMVLDQSKSDARGRSGPWINQTIEPSNWPFRVVRVAKECAEALGFHHITDTNSTDALCDGFATLDLTIDQNMQRVSTLEAFLPRETALKREKNLSICTASIVSRIEFSREKANSRAKRVHFQSSISKSRKTFSVNVKKEVIVCSGATGSPQVLMLSGIGPRKHLEEHDIDVVRDLPGVGSELWDHVSVPVTWEVPVVESVTYIATSPLKGALEFFKYLLTRTGVLSFPFQVASLFVRSSSLDDQTSEFTPGIPSKPPDPGDGASVLRNHDHLPDIEIMPLATSAVDDLEEHKARFAKIGVFSFLATLLRPKSRGTVRLRSVDPLDRPKVELGFMADAEDIALARKAIRLSLRLGDEMKAQGFPLIRGITAPESTANDAELDALIKSRARTTYHYSSTCRMAPEIDPLAPGVVDDALRVHGIPNLRVCDASIFPHIISTHLQAPVVMVAEKCADMIKESHATKI</sequence>
<dbReference type="InterPro" id="IPR007867">
    <property type="entry name" value="GMC_OxRtase_C"/>
</dbReference>
<dbReference type="Pfam" id="PF00732">
    <property type="entry name" value="GMC_oxred_N"/>
    <property type="match status" value="1"/>
</dbReference>
<evidence type="ECO:0000256" key="3">
    <source>
        <dbReference type="PIRSR" id="PIRSR000137-2"/>
    </source>
</evidence>
<evidence type="ECO:0000256" key="2">
    <source>
        <dbReference type="PIRSR" id="PIRSR000137-1"/>
    </source>
</evidence>
<accession>A0A6A6GY75</accession>
<keyword evidence="3" id="KW-0274">FAD</keyword>
<protein>
    <submittedName>
        <fullName evidence="5">GMC oxidoreductase</fullName>
    </submittedName>
</protein>
<dbReference type="OrthoDB" id="269227at2759"/>
<evidence type="ECO:0000313" key="5">
    <source>
        <dbReference type="EMBL" id="KAF2230420.1"/>
    </source>
</evidence>
<feature type="active site" description="Proton donor" evidence="2">
    <location>
        <position position="537"/>
    </location>
</feature>
<evidence type="ECO:0000313" key="6">
    <source>
        <dbReference type="Proteomes" id="UP000800092"/>
    </source>
</evidence>
<comment type="similarity">
    <text evidence="1">Belongs to the GMC oxidoreductase family.</text>
</comment>
<dbReference type="Gene3D" id="3.30.560.10">
    <property type="entry name" value="Glucose Oxidase, domain 3"/>
    <property type="match status" value="1"/>
</dbReference>
<dbReference type="InterPro" id="IPR036188">
    <property type="entry name" value="FAD/NAD-bd_sf"/>
</dbReference>
<dbReference type="Proteomes" id="UP000800092">
    <property type="component" value="Unassembled WGS sequence"/>
</dbReference>
<name>A0A6A6GY75_VIRVR</name>
<dbReference type="EMBL" id="ML991841">
    <property type="protein sequence ID" value="KAF2230420.1"/>
    <property type="molecule type" value="Genomic_DNA"/>
</dbReference>
<dbReference type="GO" id="GO:0050660">
    <property type="term" value="F:flavin adenine dinucleotide binding"/>
    <property type="evidence" value="ECO:0007669"/>
    <property type="project" value="InterPro"/>
</dbReference>
<dbReference type="PIRSF" id="PIRSF000137">
    <property type="entry name" value="Alcohol_oxidase"/>
    <property type="match status" value="1"/>
</dbReference>
<feature type="binding site" evidence="3">
    <location>
        <begin position="109"/>
        <end position="112"/>
    </location>
    <ligand>
        <name>FAD</name>
        <dbReference type="ChEBI" id="CHEBI:57692"/>
    </ligand>
</feature>
<feature type="binding site" evidence="3">
    <location>
        <position position="101"/>
    </location>
    <ligand>
        <name>FAD</name>
        <dbReference type="ChEBI" id="CHEBI:57692"/>
    </ligand>
</feature>
<feature type="binding site" evidence="3">
    <location>
        <position position="246"/>
    </location>
    <ligand>
        <name>FAD</name>
        <dbReference type="ChEBI" id="CHEBI:57692"/>
    </ligand>
</feature>
<dbReference type="PANTHER" id="PTHR11552:SF219">
    <property type="entry name" value="GLUCOSE-METHANOL-CHOLINE OXIDOREDUCTASE N-TERMINAL DOMAIN-CONTAINING PROTEIN"/>
    <property type="match status" value="1"/>
</dbReference>
<dbReference type="AlphaFoldDB" id="A0A6A6GY75"/>
<evidence type="ECO:0000259" key="4">
    <source>
        <dbReference type="PROSITE" id="PS00624"/>
    </source>
</evidence>
<dbReference type="GO" id="GO:0016614">
    <property type="term" value="F:oxidoreductase activity, acting on CH-OH group of donors"/>
    <property type="evidence" value="ECO:0007669"/>
    <property type="project" value="InterPro"/>
</dbReference>
<evidence type="ECO:0000256" key="1">
    <source>
        <dbReference type="ARBA" id="ARBA00010790"/>
    </source>
</evidence>
<dbReference type="SUPFAM" id="SSF54373">
    <property type="entry name" value="FAD-linked reductases, C-terminal domain"/>
    <property type="match status" value="1"/>
</dbReference>
<feature type="domain" description="Glucose-methanol-choline oxidoreductase N-terminal" evidence="4">
    <location>
        <begin position="289"/>
        <end position="303"/>
    </location>
</feature>
<gene>
    <name evidence="5" type="ORF">EV356DRAFT_473463</name>
</gene>
<dbReference type="PROSITE" id="PS00624">
    <property type="entry name" value="GMC_OXRED_2"/>
    <property type="match status" value="1"/>
</dbReference>
<dbReference type="InterPro" id="IPR012132">
    <property type="entry name" value="GMC_OxRdtase"/>
</dbReference>
<keyword evidence="3" id="KW-0285">Flavoprotein</keyword>
<comment type="cofactor">
    <cofactor evidence="3">
        <name>FAD</name>
        <dbReference type="ChEBI" id="CHEBI:57692"/>
    </cofactor>
</comment>
<keyword evidence="6" id="KW-1185">Reference proteome</keyword>
<reference evidence="5" key="1">
    <citation type="journal article" date="2020" name="Stud. Mycol.">
        <title>101 Dothideomycetes genomes: a test case for predicting lifestyles and emergence of pathogens.</title>
        <authorList>
            <person name="Haridas S."/>
            <person name="Albert R."/>
            <person name="Binder M."/>
            <person name="Bloem J."/>
            <person name="Labutti K."/>
            <person name="Salamov A."/>
            <person name="Andreopoulos B."/>
            <person name="Baker S."/>
            <person name="Barry K."/>
            <person name="Bills G."/>
            <person name="Bluhm B."/>
            <person name="Cannon C."/>
            <person name="Castanera R."/>
            <person name="Culley D."/>
            <person name="Daum C."/>
            <person name="Ezra D."/>
            <person name="Gonzalez J."/>
            <person name="Henrissat B."/>
            <person name="Kuo A."/>
            <person name="Liang C."/>
            <person name="Lipzen A."/>
            <person name="Lutzoni F."/>
            <person name="Magnuson J."/>
            <person name="Mondo S."/>
            <person name="Nolan M."/>
            <person name="Ohm R."/>
            <person name="Pangilinan J."/>
            <person name="Park H.-J."/>
            <person name="Ramirez L."/>
            <person name="Alfaro M."/>
            <person name="Sun H."/>
            <person name="Tritt A."/>
            <person name="Yoshinaga Y."/>
            <person name="Zwiers L.-H."/>
            <person name="Turgeon B."/>
            <person name="Goodwin S."/>
            <person name="Spatafora J."/>
            <person name="Crous P."/>
            <person name="Grigoriev I."/>
        </authorList>
    </citation>
    <scope>NUCLEOTIDE SEQUENCE</scope>
    <source>
        <strain evidence="5">Tuck. ex Michener</strain>
    </source>
</reference>
<dbReference type="PANTHER" id="PTHR11552">
    <property type="entry name" value="GLUCOSE-METHANOL-CHOLINE GMC OXIDOREDUCTASE"/>
    <property type="match status" value="1"/>
</dbReference>